<evidence type="ECO:0000313" key="6">
    <source>
        <dbReference type="Proteomes" id="UP000078428"/>
    </source>
</evidence>
<dbReference type="InterPro" id="IPR015424">
    <property type="entry name" value="PyrdxlP-dep_Trfase"/>
</dbReference>
<evidence type="ECO:0000313" key="5">
    <source>
        <dbReference type="EMBL" id="OAN52763.1"/>
    </source>
</evidence>
<dbReference type="Gene3D" id="3.90.1150.10">
    <property type="entry name" value="Aspartate Aminotransferase, domain 1"/>
    <property type="match status" value="1"/>
</dbReference>
<dbReference type="InterPro" id="IPR015422">
    <property type="entry name" value="PyrdxlP-dep_Trfase_small"/>
</dbReference>
<evidence type="ECO:0000256" key="4">
    <source>
        <dbReference type="RuleBase" id="RU004508"/>
    </source>
</evidence>
<dbReference type="CDD" id="cd00616">
    <property type="entry name" value="AHBA_syn"/>
    <property type="match status" value="1"/>
</dbReference>
<dbReference type="Proteomes" id="UP000078428">
    <property type="component" value="Unassembled WGS sequence"/>
</dbReference>
<proteinExistence type="inferred from homology"/>
<evidence type="ECO:0000256" key="1">
    <source>
        <dbReference type="ARBA" id="ARBA00037999"/>
    </source>
</evidence>
<dbReference type="GO" id="GO:0008483">
    <property type="term" value="F:transaminase activity"/>
    <property type="evidence" value="ECO:0007669"/>
    <property type="project" value="TreeGrafter"/>
</dbReference>
<gene>
    <name evidence="5" type="ORF">A6A04_15815</name>
</gene>
<dbReference type="Gene3D" id="3.40.640.10">
    <property type="entry name" value="Type I PLP-dependent aspartate aminotransferase-like (Major domain)"/>
    <property type="match status" value="1"/>
</dbReference>
<dbReference type="STRING" id="1285242.A6A04_15815"/>
<sequence>MTLKPIPFGKPMLGDAERAAVADVLAGTTLVHGPVTHAFEQAFAERAGARHAISVASCTAGLHLALLARGIGPGDAVVVPAMTHVATAHAVEFCGARPVFVDVQPDTGNLDPDGVERALTESKARAVMVVHYLGLPCEMDRINALAGKARAMVVEDCALALDATWDGRKAGTLGAVGCFSFYPVKHMTTIEGGMVTTNDDALAAAIAQRKAFGYDRTLDKRSKPGVYDVTVLGYNYRMNEVEAAVGLAQMAGLDEVQRRRANNDRVIRAGLAVLPEVTVFAPERGPAKSSHYCLNAVLPPDGSIDRDRVAALMKEDGIGTSIHYPEAVPLMTYYRDKYGYTPGSFPVAEWLARQTISLPVGPHLEDGDAERVAHSFVTAVAKARTEQSKGG</sequence>
<dbReference type="GO" id="GO:0030170">
    <property type="term" value="F:pyridoxal phosphate binding"/>
    <property type="evidence" value="ECO:0007669"/>
    <property type="project" value="TreeGrafter"/>
</dbReference>
<dbReference type="SUPFAM" id="SSF53383">
    <property type="entry name" value="PLP-dependent transferases"/>
    <property type="match status" value="1"/>
</dbReference>
<evidence type="ECO:0000256" key="2">
    <source>
        <dbReference type="PIRSR" id="PIRSR000390-1"/>
    </source>
</evidence>
<feature type="active site" description="Proton acceptor" evidence="2">
    <location>
        <position position="185"/>
    </location>
</feature>
<keyword evidence="6" id="KW-1185">Reference proteome</keyword>
<name>A0A178MSD8_9PROT</name>
<dbReference type="InterPro" id="IPR000653">
    <property type="entry name" value="DegT/StrS_aminotransferase"/>
</dbReference>
<feature type="modified residue" description="N6-(pyridoxal phosphate)lysine" evidence="3">
    <location>
        <position position="185"/>
    </location>
</feature>
<dbReference type="Pfam" id="PF01041">
    <property type="entry name" value="DegT_DnrJ_EryC1"/>
    <property type="match status" value="1"/>
</dbReference>
<dbReference type="PANTHER" id="PTHR30244">
    <property type="entry name" value="TRANSAMINASE"/>
    <property type="match status" value="1"/>
</dbReference>
<reference evidence="5 6" key="1">
    <citation type="submission" date="2016-04" db="EMBL/GenBank/DDBJ databases">
        <title>Draft genome sequence of freshwater magnetotactic bacteria Magnetospirillum marisnigri SP-1 and Magnetospirillum moscoviense BB-1.</title>
        <authorList>
            <person name="Koziaeva V."/>
            <person name="Dziuba M.V."/>
            <person name="Ivanov T.M."/>
            <person name="Kuznetsov B."/>
            <person name="Grouzdev D.S."/>
        </authorList>
    </citation>
    <scope>NUCLEOTIDE SEQUENCE [LARGE SCALE GENOMIC DNA]</scope>
    <source>
        <strain evidence="5 6">SP-1</strain>
    </source>
</reference>
<accession>A0A178MSD8</accession>
<dbReference type="PANTHER" id="PTHR30244:SF34">
    <property type="entry name" value="DTDP-4-AMINO-4,6-DIDEOXYGALACTOSE TRANSAMINASE"/>
    <property type="match status" value="1"/>
</dbReference>
<evidence type="ECO:0000256" key="3">
    <source>
        <dbReference type="PIRSR" id="PIRSR000390-2"/>
    </source>
</evidence>
<organism evidence="5 6">
    <name type="scientific">Paramagnetospirillum marisnigri</name>
    <dbReference type="NCBI Taxonomy" id="1285242"/>
    <lineage>
        <taxon>Bacteria</taxon>
        <taxon>Pseudomonadati</taxon>
        <taxon>Pseudomonadota</taxon>
        <taxon>Alphaproteobacteria</taxon>
        <taxon>Rhodospirillales</taxon>
        <taxon>Magnetospirillaceae</taxon>
        <taxon>Paramagnetospirillum</taxon>
    </lineage>
</organism>
<dbReference type="AlphaFoldDB" id="A0A178MSD8"/>
<comment type="caution">
    <text evidence="5">The sequence shown here is derived from an EMBL/GenBank/DDBJ whole genome shotgun (WGS) entry which is preliminary data.</text>
</comment>
<protein>
    <recommendedName>
        <fullName evidence="7">Cell wall biogenesis protein</fullName>
    </recommendedName>
</protein>
<evidence type="ECO:0008006" key="7">
    <source>
        <dbReference type="Google" id="ProtNLM"/>
    </source>
</evidence>
<comment type="similarity">
    <text evidence="1 4">Belongs to the DegT/DnrJ/EryC1 family.</text>
</comment>
<dbReference type="PIRSF" id="PIRSF000390">
    <property type="entry name" value="PLP_StrS"/>
    <property type="match status" value="1"/>
</dbReference>
<dbReference type="GO" id="GO:0000271">
    <property type="term" value="P:polysaccharide biosynthetic process"/>
    <property type="evidence" value="ECO:0007669"/>
    <property type="project" value="TreeGrafter"/>
</dbReference>
<dbReference type="InterPro" id="IPR015421">
    <property type="entry name" value="PyrdxlP-dep_Trfase_major"/>
</dbReference>
<dbReference type="EMBL" id="LWQT01000043">
    <property type="protein sequence ID" value="OAN52763.1"/>
    <property type="molecule type" value="Genomic_DNA"/>
</dbReference>
<keyword evidence="3 4" id="KW-0663">Pyridoxal phosphate</keyword>
<dbReference type="RefSeq" id="WP_068490842.1">
    <property type="nucleotide sequence ID" value="NZ_LWQT01000043.1"/>
</dbReference>
<dbReference type="OrthoDB" id="9768668at2"/>